<feature type="region of interest" description="Disordered" evidence="1">
    <location>
        <begin position="161"/>
        <end position="197"/>
    </location>
</feature>
<dbReference type="EMBL" id="FQZB01000009">
    <property type="protein sequence ID" value="SHJ52239.1"/>
    <property type="molecule type" value="Genomic_DNA"/>
</dbReference>
<evidence type="ECO:0000313" key="3">
    <source>
        <dbReference type="Proteomes" id="UP000184310"/>
    </source>
</evidence>
<dbReference type="AlphaFoldDB" id="A0A1M6JZU7"/>
<dbReference type="OrthoDB" id="1751557at2"/>
<sequence length="197" mass="22002">MFIKNSRFKRMFFQADNGAGEGGSTEETTKETTETNEETKEETKEEKTFTQAELDTIVKERISRATKGQLSKEEIKAYNEWKESQKTEEEKKNEAFTNAEKARIAAEEKATALEAKVTCLSKGVTANSVDDVVVLAKAMVTEEVTIEQAIDKVLEKYPSFKGEQQQQEQQKGFKIGADGQKQKEGPSDALAKAFGNK</sequence>
<evidence type="ECO:0008006" key="4">
    <source>
        <dbReference type="Google" id="ProtNLM"/>
    </source>
</evidence>
<organism evidence="2 3">
    <name type="scientific">Clostridium cavendishii DSM 21758</name>
    <dbReference type="NCBI Taxonomy" id="1121302"/>
    <lineage>
        <taxon>Bacteria</taxon>
        <taxon>Bacillati</taxon>
        <taxon>Bacillota</taxon>
        <taxon>Clostridia</taxon>
        <taxon>Eubacteriales</taxon>
        <taxon>Clostridiaceae</taxon>
        <taxon>Clostridium</taxon>
    </lineage>
</organism>
<reference evidence="2 3" key="1">
    <citation type="submission" date="2016-11" db="EMBL/GenBank/DDBJ databases">
        <authorList>
            <person name="Jaros S."/>
            <person name="Januszkiewicz K."/>
            <person name="Wedrychowicz H."/>
        </authorList>
    </citation>
    <scope>NUCLEOTIDE SEQUENCE [LARGE SCALE GENOMIC DNA]</scope>
    <source>
        <strain evidence="2 3">DSM 21758</strain>
    </source>
</reference>
<evidence type="ECO:0000313" key="2">
    <source>
        <dbReference type="EMBL" id="SHJ52239.1"/>
    </source>
</evidence>
<proteinExistence type="predicted"/>
<feature type="compositionally biased region" description="Basic and acidic residues" evidence="1">
    <location>
        <begin position="27"/>
        <end position="48"/>
    </location>
</feature>
<protein>
    <recommendedName>
        <fullName evidence="4">Phage minor structural protein GP20</fullName>
    </recommendedName>
</protein>
<dbReference type="STRING" id="1121302.SAMN02745163_02060"/>
<accession>A0A1M6JZU7</accession>
<name>A0A1M6JZU7_9CLOT</name>
<feature type="compositionally biased region" description="Low complexity" evidence="1">
    <location>
        <begin position="161"/>
        <end position="173"/>
    </location>
</feature>
<feature type="region of interest" description="Disordered" evidence="1">
    <location>
        <begin position="13"/>
        <end position="49"/>
    </location>
</feature>
<gene>
    <name evidence="2" type="ORF">SAMN02745163_02060</name>
</gene>
<dbReference type="RefSeq" id="WP_072986779.1">
    <property type="nucleotide sequence ID" value="NZ_FQZB01000009.1"/>
</dbReference>
<evidence type="ECO:0000256" key="1">
    <source>
        <dbReference type="SAM" id="MobiDB-lite"/>
    </source>
</evidence>
<dbReference type="Proteomes" id="UP000184310">
    <property type="component" value="Unassembled WGS sequence"/>
</dbReference>
<keyword evidence="3" id="KW-1185">Reference proteome</keyword>